<dbReference type="InterPro" id="IPR000531">
    <property type="entry name" value="Beta-barrel_TonB"/>
</dbReference>
<sequence>MNFYCHVTTWLFSIPPVTLRRIFMRIQIVFIFLFVLILQLQADELKAQRLSLSARQTSLEDVLKQFKTQTSYDFLYNPDLVEKYGLPVTLDNKNMDVEEALVKIFQNQPYLSYVIDQKTVIIRPKKETSNSTLIIQLIEVKGKITDDKGDPLPGATVGIKGTTSGVVTDINGMFTLKAVNPQSILVITYTGFTTEEIQINGRTQLVIVLKQDIQTLKELVVVGYGTQKKVNVTGSVETVSSKMLENRPATDVSNLLTGQVPGLTVIQNSGQPGRDQGTIRIRGIGTLGSGNDPLIIVDGVESTMFNVDPNDIDNISVLKDASASAIYGVRAANGVIIISTKRGLAGKTNITYNGYTGFQQATRLPKFLGSVDYALLLNEAIINDGGIARYTEEEIEKFRNASDPVNYPNSDWVNGLFSESGLQQNHHLGLRGGTEVSKYALSFGFLNRGGLIPNTSSDRYALRANFDQDFSKKFKISLNLSGTRVETDDPSISVFDLVHRAYREPPVVPIQYAPGIWGAYMNEHNSIAQAKEGGYRKEINNKFISTLSGQYEIIKGIKLRGLAGVTNQWTNLNTQAKTLNLYNAYDDVLQTYPVARSFRSFFSADRSETLELNLQSFLDYEHTFNSVHNLKVLLGYNQISTKTNWIGANIFDLISNDLDQLDAGNADTETNYGSAIDYSLRSYFTRLNYNFKEKYLLEFNLRYDGTSRFPATNRWGWFPSFSAGWKISDETFFPEFNWLDNLKFRGSWGQLGNQEIGNYGFISTYVPGVNYSFGGQLVPGIAEKGTLPGTSLFNRRIRWETTSITNIGFDAEFFKGKLSLTGEYFVRNTDDILLPIDQPFILGVFGNPTVNAGAVSNEGFEFVARHQNKIGVVNYFVNGNFSYVRNEITDLGGRDGPGRAIGDPIQNIYGYVADGLFNSQEEVYNYPSQAVLGSAAPGDIRYKDLNGDYLIDAKDRKSLGSYFPKINYGLQMGVIYKNFDASIAAQGVGEVYNLLSGQATHPFVNGAKALDMHLNRWTPENLNAAYPRLSLATASRNTVPNSFFLQNASYLRIRNLQVGYTLPKGVLKQLKLERFRLYFSADNPLLITSFEGFDPEAPLGDGNYYPQVMTITGGLNINF</sequence>
<keyword evidence="9 10" id="KW-0998">Cell outer membrane</keyword>
<keyword evidence="4" id="KW-0410">Iron transport</keyword>
<evidence type="ECO:0000256" key="7">
    <source>
        <dbReference type="ARBA" id="ARBA00023077"/>
    </source>
</evidence>
<dbReference type="SUPFAM" id="SSF49464">
    <property type="entry name" value="Carboxypeptidase regulatory domain-like"/>
    <property type="match status" value="1"/>
</dbReference>
<dbReference type="FunFam" id="2.170.130.10:FF:000003">
    <property type="entry name" value="SusC/RagA family TonB-linked outer membrane protein"/>
    <property type="match status" value="1"/>
</dbReference>
<dbReference type="EMBL" id="CP043329">
    <property type="protein sequence ID" value="QEK51064.1"/>
    <property type="molecule type" value="Genomic_DNA"/>
</dbReference>
<feature type="domain" description="Secretin/TonB short N-terminal" evidence="12">
    <location>
        <begin position="72"/>
        <end position="125"/>
    </location>
</feature>
<protein>
    <submittedName>
        <fullName evidence="13">TonB-dependent receptor</fullName>
    </submittedName>
</protein>
<dbReference type="NCBIfam" id="TIGR04057">
    <property type="entry name" value="SusC_RagA_signa"/>
    <property type="match status" value="1"/>
</dbReference>
<evidence type="ECO:0000256" key="8">
    <source>
        <dbReference type="ARBA" id="ARBA00023136"/>
    </source>
</evidence>
<dbReference type="PROSITE" id="PS52016">
    <property type="entry name" value="TONB_DEPENDENT_REC_3"/>
    <property type="match status" value="1"/>
</dbReference>
<dbReference type="Gene3D" id="3.55.50.30">
    <property type="match status" value="1"/>
</dbReference>
<dbReference type="Gene3D" id="2.40.170.20">
    <property type="entry name" value="TonB-dependent receptor, beta-barrel domain"/>
    <property type="match status" value="1"/>
</dbReference>
<dbReference type="Gene3D" id="2.60.40.1120">
    <property type="entry name" value="Carboxypeptidase-like, regulatory domain"/>
    <property type="match status" value="1"/>
</dbReference>
<evidence type="ECO:0000256" key="2">
    <source>
        <dbReference type="ARBA" id="ARBA00022448"/>
    </source>
</evidence>
<evidence type="ECO:0000256" key="5">
    <source>
        <dbReference type="ARBA" id="ARBA00022692"/>
    </source>
</evidence>
<dbReference type="InterPro" id="IPR023996">
    <property type="entry name" value="TonB-dep_OMP_SusC/RagA"/>
</dbReference>
<keyword evidence="7 11" id="KW-0798">TonB box</keyword>
<proteinExistence type="inferred from homology"/>
<keyword evidence="14" id="KW-1185">Reference proteome</keyword>
<keyword evidence="13" id="KW-0675">Receptor</keyword>
<dbReference type="InterPro" id="IPR023997">
    <property type="entry name" value="TonB-dep_OMP_SusC/RagA_CS"/>
</dbReference>
<keyword evidence="5 10" id="KW-0812">Transmembrane</keyword>
<comment type="similarity">
    <text evidence="10 11">Belongs to the TonB-dependent receptor family.</text>
</comment>
<name>A0A5C0VJ86_9SPHI</name>
<dbReference type="Pfam" id="PF07715">
    <property type="entry name" value="Plug"/>
    <property type="match status" value="1"/>
</dbReference>
<gene>
    <name evidence="13" type="ORF">FYC62_04780</name>
</gene>
<comment type="subcellular location">
    <subcellularLocation>
        <location evidence="1 10">Cell outer membrane</location>
        <topology evidence="1 10">Multi-pass membrane protein</topology>
    </subcellularLocation>
</comment>
<dbReference type="GO" id="GO:0009279">
    <property type="term" value="C:cell outer membrane"/>
    <property type="evidence" value="ECO:0007669"/>
    <property type="project" value="UniProtKB-SubCell"/>
</dbReference>
<keyword evidence="8 10" id="KW-0472">Membrane</keyword>
<dbReference type="KEGG" id="pej:FYC62_04780"/>
<dbReference type="GO" id="GO:0006826">
    <property type="term" value="P:iron ion transport"/>
    <property type="evidence" value="ECO:0007669"/>
    <property type="project" value="UniProtKB-KW"/>
</dbReference>
<dbReference type="NCBIfam" id="TIGR04056">
    <property type="entry name" value="OMP_RagA_SusC"/>
    <property type="match status" value="1"/>
</dbReference>
<evidence type="ECO:0000256" key="11">
    <source>
        <dbReference type="RuleBase" id="RU003357"/>
    </source>
</evidence>
<keyword evidence="4" id="KW-0406">Ion transport</keyword>
<evidence type="ECO:0000256" key="9">
    <source>
        <dbReference type="ARBA" id="ARBA00023237"/>
    </source>
</evidence>
<dbReference type="InterPro" id="IPR011662">
    <property type="entry name" value="Secretin/TonB_short_N"/>
</dbReference>
<evidence type="ECO:0000313" key="13">
    <source>
        <dbReference type="EMBL" id="QEK51064.1"/>
    </source>
</evidence>
<evidence type="ECO:0000256" key="4">
    <source>
        <dbReference type="ARBA" id="ARBA00022496"/>
    </source>
</evidence>
<dbReference type="SMART" id="SM00965">
    <property type="entry name" value="STN"/>
    <property type="match status" value="1"/>
</dbReference>
<evidence type="ECO:0000256" key="3">
    <source>
        <dbReference type="ARBA" id="ARBA00022452"/>
    </source>
</evidence>
<accession>A0A5C0VJ86</accession>
<reference evidence="13 14" key="1">
    <citation type="submission" date="2019-08" db="EMBL/GenBank/DDBJ databases">
        <title>Pedobacter sp. nov., isolated from Han river, South Korea.</title>
        <authorList>
            <person name="Lee D.-H."/>
            <person name="Kim Y.-S."/>
            <person name="Hwang E.-M."/>
            <person name="Le Tran T.C."/>
            <person name="Cha C.-J."/>
        </authorList>
    </citation>
    <scope>NUCLEOTIDE SEQUENCE [LARGE SCALE GENOMIC DNA]</scope>
    <source>
        <strain evidence="13 14">CJ43</strain>
    </source>
</reference>
<evidence type="ECO:0000313" key="14">
    <source>
        <dbReference type="Proteomes" id="UP000323653"/>
    </source>
</evidence>
<dbReference type="Pfam" id="PF13715">
    <property type="entry name" value="CarbopepD_reg_2"/>
    <property type="match status" value="1"/>
</dbReference>
<dbReference type="Proteomes" id="UP000323653">
    <property type="component" value="Chromosome"/>
</dbReference>
<keyword evidence="3 10" id="KW-1134">Transmembrane beta strand</keyword>
<dbReference type="InterPro" id="IPR036942">
    <property type="entry name" value="Beta-barrel_TonB_sf"/>
</dbReference>
<evidence type="ECO:0000259" key="12">
    <source>
        <dbReference type="SMART" id="SM00965"/>
    </source>
</evidence>
<evidence type="ECO:0000256" key="1">
    <source>
        <dbReference type="ARBA" id="ARBA00004571"/>
    </source>
</evidence>
<keyword evidence="2 10" id="KW-0813">Transport</keyword>
<dbReference type="Gene3D" id="2.170.130.10">
    <property type="entry name" value="TonB-dependent receptor, plug domain"/>
    <property type="match status" value="1"/>
</dbReference>
<keyword evidence="6" id="KW-0408">Iron</keyword>
<organism evidence="13 14">
    <name type="scientific">Pedobacter aquae</name>
    <dbReference type="NCBI Taxonomy" id="2605747"/>
    <lineage>
        <taxon>Bacteria</taxon>
        <taxon>Pseudomonadati</taxon>
        <taxon>Bacteroidota</taxon>
        <taxon>Sphingobacteriia</taxon>
        <taxon>Sphingobacteriales</taxon>
        <taxon>Sphingobacteriaceae</taxon>
        <taxon>Pedobacter</taxon>
    </lineage>
</organism>
<dbReference type="InterPro" id="IPR037066">
    <property type="entry name" value="Plug_dom_sf"/>
</dbReference>
<evidence type="ECO:0000256" key="10">
    <source>
        <dbReference type="PROSITE-ProRule" id="PRU01360"/>
    </source>
</evidence>
<dbReference type="Pfam" id="PF00593">
    <property type="entry name" value="TonB_dep_Rec_b-barrel"/>
    <property type="match status" value="1"/>
</dbReference>
<dbReference type="AlphaFoldDB" id="A0A5C0VJ86"/>
<evidence type="ECO:0000256" key="6">
    <source>
        <dbReference type="ARBA" id="ARBA00023004"/>
    </source>
</evidence>
<dbReference type="InterPro" id="IPR008969">
    <property type="entry name" value="CarboxyPept-like_regulatory"/>
</dbReference>
<dbReference type="InterPro" id="IPR012910">
    <property type="entry name" value="Plug_dom"/>
</dbReference>
<dbReference type="InterPro" id="IPR039426">
    <property type="entry name" value="TonB-dep_rcpt-like"/>
</dbReference>
<dbReference type="SUPFAM" id="SSF56935">
    <property type="entry name" value="Porins"/>
    <property type="match status" value="1"/>
</dbReference>